<feature type="domain" description="Alcohol dehydrogenase iron-type/glycerol dehydrogenase GldA" evidence="4">
    <location>
        <begin position="11"/>
        <end position="177"/>
    </location>
</feature>
<dbReference type="Proteomes" id="UP000176244">
    <property type="component" value="Unassembled WGS sequence"/>
</dbReference>
<dbReference type="STRING" id="52694.ACWI_15450"/>
<keyword evidence="3" id="KW-0520">NAD</keyword>
<dbReference type="GO" id="GO:0050093">
    <property type="term" value="F:methanol dehydrogenase (NAD+) activity"/>
    <property type="evidence" value="ECO:0007669"/>
    <property type="project" value="UniProtKB-EC"/>
</dbReference>
<keyword evidence="2 6" id="KW-0560">Oxidoreductase</keyword>
<name>A0A1F2PI08_9FIRM</name>
<dbReference type="InterPro" id="IPR018211">
    <property type="entry name" value="ADH_Fe_CS"/>
</dbReference>
<dbReference type="GO" id="GO:0046872">
    <property type="term" value="F:metal ion binding"/>
    <property type="evidence" value="ECO:0007669"/>
    <property type="project" value="InterPro"/>
</dbReference>
<evidence type="ECO:0000313" key="7">
    <source>
        <dbReference type="Proteomes" id="UP000176244"/>
    </source>
</evidence>
<dbReference type="InterPro" id="IPR001670">
    <property type="entry name" value="ADH_Fe/GldA"/>
</dbReference>
<dbReference type="FunFam" id="3.40.50.1970:FF:000003">
    <property type="entry name" value="Alcohol dehydrogenase, iron-containing"/>
    <property type="match status" value="1"/>
</dbReference>
<reference evidence="6 7" key="1">
    <citation type="submission" date="2015-09" db="EMBL/GenBank/DDBJ databases">
        <title>Genome sequence of Acetobacterium wieringae DSM 1911.</title>
        <authorList>
            <person name="Poehlein A."/>
            <person name="Bengelsdorf F.R."/>
            <person name="Schiel-Bengelsdorf B."/>
            <person name="Duerre P."/>
            <person name="Daniel R."/>
        </authorList>
    </citation>
    <scope>NUCLEOTIDE SEQUENCE [LARGE SCALE GENOMIC DNA]</scope>
    <source>
        <strain evidence="6 7">DSM 1911</strain>
    </source>
</reference>
<gene>
    <name evidence="6" type="primary">mdh_1</name>
    <name evidence="6" type="ORF">ACWI_15450</name>
</gene>
<proteinExistence type="inferred from homology"/>
<dbReference type="EC" id="1.1.1.244" evidence="6"/>
<dbReference type="InterPro" id="IPR039697">
    <property type="entry name" value="Alcohol_dehydrogenase_Fe"/>
</dbReference>
<evidence type="ECO:0000256" key="2">
    <source>
        <dbReference type="ARBA" id="ARBA00023002"/>
    </source>
</evidence>
<dbReference type="PANTHER" id="PTHR11496">
    <property type="entry name" value="ALCOHOL DEHYDROGENASE"/>
    <property type="match status" value="1"/>
</dbReference>
<feature type="domain" description="Fe-containing alcohol dehydrogenase-like C-terminal" evidence="5">
    <location>
        <begin position="188"/>
        <end position="381"/>
    </location>
</feature>
<dbReference type="SUPFAM" id="SSF56796">
    <property type="entry name" value="Dehydroquinate synthase-like"/>
    <property type="match status" value="1"/>
</dbReference>
<dbReference type="Gene3D" id="3.40.50.1970">
    <property type="match status" value="1"/>
</dbReference>
<dbReference type="InterPro" id="IPR056798">
    <property type="entry name" value="ADH_Fe_C"/>
</dbReference>
<protein>
    <submittedName>
        <fullName evidence="6">NAD-dependent methanol dehydrogenase</fullName>
        <ecNumber evidence="6">1.1.1.244</ecNumber>
    </submittedName>
</protein>
<dbReference type="CDD" id="cd14863">
    <property type="entry name" value="Fe-ADH-like"/>
    <property type="match status" value="1"/>
</dbReference>
<dbReference type="Pfam" id="PF00465">
    <property type="entry name" value="Fe-ADH"/>
    <property type="match status" value="1"/>
</dbReference>
<comment type="similarity">
    <text evidence="1">Belongs to the iron-containing alcohol dehydrogenase family.</text>
</comment>
<dbReference type="RefSeq" id="WP_070370863.1">
    <property type="nucleotide sequence ID" value="NZ_LKEU01000027.1"/>
</dbReference>
<evidence type="ECO:0000259" key="4">
    <source>
        <dbReference type="Pfam" id="PF00465"/>
    </source>
</evidence>
<dbReference type="PANTHER" id="PTHR11496:SF102">
    <property type="entry name" value="ALCOHOL DEHYDROGENASE 4"/>
    <property type="match status" value="1"/>
</dbReference>
<dbReference type="EMBL" id="LKEU01000027">
    <property type="protein sequence ID" value="OFV70959.1"/>
    <property type="molecule type" value="Genomic_DNA"/>
</dbReference>
<dbReference type="Pfam" id="PF25137">
    <property type="entry name" value="ADH_Fe_C"/>
    <property type="match status" value="1"/>
</dbReference>
<evidence type="ECO:0000259" key="5">
    <source>
        <dbReference type="Pfam" id="PF25137"/>
    </source>
</evidence>
<accession>A0A1F2PI08</accession>
<dbReference type="OrthoDB" id="9804734at2"/>
<dbReference type="AlphaFoldDB" id="A0A1F2PI08"/>
<sequence length="386" mass="40941">MVQRYSQLCPVAFGAGAVSTTGDVAKELGFNRVLIVTDENVKKMGHSQKVVDSLTAAGMEIFLFADCEMDAPDYTVQAGADLVKTHAIDGIVGIGGGSVLDTAKGISTLAANHVSVSELLDSARNMMPLENPPIKLILIPTTSGTGSESTIIAVISDTKNHEKIGAIAPPSFAIVDPELTLGMPKEITVYTGMDAFSHVCEALTSVQPNPHSDILCYDTIERITKWLPIAAADPLNLEARENLALASNNAGIAFNDAMVHLGHAIAHAMGATFHIPHGIACALVTPVILELTAPVYPEKVKKIGTCMGLTISATDPQEIGIEVANGLRQFQKQLGIPTLPDLTISREQILGCTNYVANEGLRFLCPVPATEERIAASLAKIYDCYQ</sequence>
<dbReference type="Gene3D" id="1.20.1090.10">
    <property type="entry name" value="Dehydroquinate synthase-like - alpha domain"/>
    <property type="match status" value="1"/>
</dbReference>
<organism evidence="6 7">
    <name type="scientific">Acetobacterium wieringae</name>
    <dbReference type="NCBI Taxonomy" id="52694"/>
    <lineage>
        <taxon>Bacteria</taxon>
        <taxon>Bacillati</taxon>
        <taxon>Bacillota</taxon>
        <taxon>Clostridia</taxon>
        <taxon>Eubacteriales</taxon>
        <taxon>Eubacteriaceae</taxon>
        <taxon>Acetobacterium</taxon>
    </lineage>
</organism>
<evidence type="ECO:0000313" key="6">
    <source>
        <dbReference type="EMBL" id="OFV70959.1"/>
    </source>
</evidence>
<comment type="caution">
    <text evidence="6">The sequence shown here is derived from an EMBL/GenBank/DDBJ whole genome shotgun (WGS) entry which is preliminary data.</text>
</comment>
<evidence type="ECO:0000256" key="1">
    <source>
        <dbReference type="ARBA" id="ARBA00007358"/>
    </source>
</evidence>
<evidence type="ECO:0000256" key="3">
    <source>
        <dbReference type="ARBA" id="ARBA00023027"/>
    </source>
</evidence>
<dbReference type="PROSITE" id="PS00913">
    <property type="entry name" value="ADH_IRON_1"/>
    <property type="match status" value="1"/>
</dbReference>